<keyword evidence="3" id="KW-1185">Reference proteome</keyword>
<organism evidence="3 4">
    <name type="scientific">Pundamilia nyererei</name>
    <dbReference type="NCBI Taxonomy" id="303518"/>
    <lineage>
        <taxon>Eukaryota</taxon>
        <taxon>Metazoa</taxon>
        <taxon>Chordata</taxon>
        <taxon>Craniata</taxon>
        <taxon>Vertebrata</taxon>
        <taxon>Euteleostomi</taxon>
        <taxon>Actinopterygii</taxon>
        <taxon>Neopterygii</taxon>
        <taxon>Teleostei</taxon>
        <taxon>Neoteleostei</taxon>
        <taxon>Acanthomorphata</taxon>
        <taxon>Ovalentaria</taxon>
        <taxon>Cichlomorphae</taxon>
        <taxon>Cichliformes</taxon>
        <taxon>Cichlidae</taxon>
        <taxon>African cichlids</taxon>
        <taxon>Pseudocrenilabrinae</taxon>
        <taxon>Haplochromini</taxon>
        <taxon>Pundamilia</taxon>
    </lineage>
</organism>
<keyword evidence="2" id="KW-0472">Membrane</keyword>
<evidence type="ECO:0000313" key="3">
    <source>
        <dbReference type="Proteomes" id="UP000695023"/>
    </source>
</evidence>
<protein>
    <submittedName>
        <fullName evidence="4">Mitochondrial sodium/hydrogen exchanger 9B2-like</fullName>
    </submittedName>
</protein>
<feature type="transmembrane region" description="Helical" evidence="2">
    <location>
        <begin position="27"/>
        <end position="47"/>
    </location>
</feature>
<keyword evidence="2" id="KW-0812">Transmembrane</keyword>
<evidence type="ECO:0000256" key="1">
    <source>
        <dbReference type="ARBA" id="ARBA00007367"/>
    </source>
</evidence>
<dbReference type="GeneID" id="106456566"/>
<evidence type="ECO:0000313" key="4">
    <source>
        <dbReference type="RefSeq" id="XP_013771614.1"/>
    </source>
</evidence>
<evidence type="ECO:0000256" key="2">
    <source>
        <dbReference type="SAM" id="Phobius"/>
    </source>
</evidence>
<dbReference type="PANTHER" id="PTHR31102:SF22">
    <property type="entry name" value="SODIUM_HYDROGEN EXCHANGER 9B2-LIKE"/>
    <property type="match status" value="1"/>
</dbReference>
<feature type="transmembrane region" description="Helical" evidence="2">
    <location>
        <begin position="59"/>
        <end position="79"/>
    </location>
</feature>
<dbReference type="GO" id="GO:0098662">
    <property type="term" value="P:inorganic cation transmembrane transport"/>
    <property type="evidence" value="ECO:0007669"/>
    <property type="project" value="TreeGrafter"/>
</dbReference>
<dbReference type="Proteomes" id="UP000695023">
    <property type="component" value="Unplaced"/>
</dbReference>
<proteinExistence type="inferred from homology"/>
<gene>
    <name evidence="4" type="primary">LOC106456566</name>
</gene>
<comment type="similarity">
    <text evidence="1">Belongs to the monovalent cation:proton antiporter 1 (CPA1) transporter (TC 2.A.36) family.</text>
</comment>
<reference evidence="4" key="1">
    <citation type="submission" date="2025-08" db="UniProtKB">
        <authorList>
            <consortium name="RefSeq"/>
        </authorList>
    </citation>
    <scope>IDENTIFICATION</scope>
</reference>
<accession>A0A9Y6MCD0</accession>
<dbReference type="RefSeq" id="XP_013771614.1">
    <property type="nucleotide sequence ID" value="XM_013916160.1"/>
</dbReference>
<dbReference type="AlphaFoldDB" id="A0A9Y6MCD0"/>
<name>A0A9Y6MCD0_9CICH</name>
<keyword evidence="2" id="KW-1133">Transmembrane helix</keyword>
<dbReference type="PANTHER" id="PTHR31102">
    <property type="match status" value="1"/>
</dbReference>
<sequence>MPSSESPSSCCASCISLKDRCPRPQGLVNLLITKVCLFALLFGIVWSITGKECLPGGNLFGIIILFICSVLGGKLVGMIQLPTLPPFPPIYQ</sequence>
<dbReference type="InterPro" id="IPR051843">
    <property type="entry name" value="CPA1_transporter"/>
</dbReference>